<keyword evidence="8" id="KW-0966">Cell projection</keyword>
<dbReference type="Pfam" id="PF03148">
    <property type="entry name" value="Tektin"/>
    <property type="match status" value="2"/>
</dbReference>
<dbReference type="PANTHER" id="PTHR19960">
    <property type="entry name" value="TEKTIN"/>
    <property type="match status" value="1"/>
</dbReference>
<evidence type="ECO:0000256" key="4">
    <source>
        <dbReference type="ARBA" id="ARBA00022846"/>
    </source>
</evidence>
<evidence type="ECO:0000256" key="6">
    <source>
        <dbReference type="ARBA" id="ARBA00023069"/>
    </source>
</evidence>
<feature type="region of interest" description="Disordered" evidence="10">
    <location>
        <begin position="192"/>
        <end position="222"/>
    </location>
</feature>
<feature type="region of interest" description="Disordered" evidence="10">
    <location>
        <begin position="1"/>
        <end position="35"/>
    </location>
</feature>
<dbReference type="InterPro" id="IPR000435">
    <property type="entry name" value="Tektins"/>
</dbReference>
<gene>
    <name evidence="11" type="ORF">ACAT0790_LOCUS59215</name>
</gene>
<comment type="subcellular location">
    <subcellularLocation>
        <location evidence="1">Cytoplasm</location>
        <location evidence="1">Cytoskeleton</location>
        <location evidence="1">Flagellum axoneme</location>
    </subcellularLocation>
</comment>
<dbReference type="GO" id="GO:0060294">
    <property type="term" value="P:cilium movement involved in cell motility"/>
    <property type="evidence" value="ECO:0007669"/>
    <property type="project" value="InterPro"/>
</dbReference>
<dbReference type="GO" id="GO:0060271">
    <property type="term" value="P:cilium assembly"/>
    <property type="evidence" value="ECO:0007669"/>
    <property type="project" value="TreeGrafter"/>
</dbReference>
<organism evidence="11">
    <name type="scientific">Alexandrium catenella</name>
    <name type="common">Red tide dinoflagellate</name>
    <name type="synonym">Gonyaulax catenella</name>
    <dbReference type="NCBI Taxonomy" id="2925"/>
    <lineage>
        <taxon>Eukaryota</taxon>
        <taxon>Sar</taxon>
        <taxon>Alveolata</taxon>
        <taxon>Dinophyceae</taxon>
        <taxon>Gonyaulacales</taxon>
        <taxon>Pyrocystaceae</taxon>
        <taxon>Alexandrium</taxon>
    </lineage>
</organism>
<feature type="coiled-coil region" evidence="9">
    <location>
        <begin position="145"/>
        <end position="172"/>
    </location>
</feature>
<dbReference type="GO" id="GO:0005929">
    <property type="term" value="C:cilium"/>
    <property type="evidence" value="ECO:0007669"/>
    <property type="project" value="UniProtKB-ARBA"/>
</dbReference>
<evidence type="ECO:0000256" key="1">
    <source>
        <dbReference type="ARBA" id="ARBA00004611"/>
    </source>
</evidence>
<evidence type="ECO:0000256" key="8">
    <source>
        <dbReference type="ARBA" id="ARBA00023273"/>
    </source>
</evidence>
<dbReference type="EMBL" id="HBGE01099522">
    <property type="protein sequence ID" value="CAD9182443.1"/>
    <property type="molecule type" value="Transcribed_RNA"/>
</dbReference>
<proteinExistence type="inferred from homology"/>
<keyword evidence="5 9" id="KW-0175">Coiled coil</keyword>
<feature type="compositionally biased region" description="Basic and acidic residues" evidence="10">
    <location>
        <begin position="1"/>
        <end position="19"/>
    </location>
</feature>
<dbReference type="AlphaFoldDB" id="A0A7S1WQU2"/>
<feature type="compositionally biased region" description="Low complexity" evidence="10">
    <location>
        <begin position="198"/>
        <end position="217"/>
    </location>
</feature>
<evidence type="ECO:0000256" key="5">
    <source>
        <dbReference type="ARBA" id="ARBA00023054"/>
    </source>
</evidence>
<keyword evidence="7" id="KW-0206">Cytoskeleton</keyword>
<feature type="coiled-coil region" evidence="9">
    <location>
        <begin position="366"/>
        <end position="393"/>
    </location>
</feature>
<evidence type="ECO:0000256" key="2">
    <source>
        <dbReference type="ARBA" id="ARBA00007209"/>
    </source>
</evidence>
<evidence type="ECO:0000256" key="3">
    <source>
        <dbReference type="ARBA" id="ARBA00022490"/>
    </source>
</evidence>
<keyword evidence="3" id="KW-0963">Cytoplasm</keyword>
<feature type="coiled-coil region" evidence="9">
    <location>
        <begin position="239"/>
        <end position="306"/>
    </location>
</feature>
<evidence type="ECO:0000256" key="10">
    <source>
        <dbReference type="SAM" id="MobiDB-lite"/>
    </source>
</evidence>
<keyword evidence="4" id="KW-0282">Flagellum</keyword>
<name>A0A7S1WQU2_ALECA</name>
<evidence type="ECO:0000256" key="7">
    <source>
        <dbReference type="ARBA" id="ARBA00023212"/>
    </source>
</evidence>
<dbReference type="GO" id="GO:0005737">
    <property type="term" value="C:cytoplasm"/>
    <property type="evidence" value="ECO:0007669"/>
    <property type="project" value="UniProtKB-ARBA"/>
</dbReference>
<dbReference type="GO" id="GO:0015630">
    <property type="term" value="C:microtubule cytoskeleton"/>
    <property type="evidence" value="ECO:0007669"/>
    <property type="project" value="TreeGrafter"/>
</dbReference>
<comment type="similarity">
    <text evidence="2">Belongs to the tektin family.</text>
</comment>
<sequence length="447" mass="51220">MHTTSEWHQHAAENMDHAAHTQKRAQRQNDTSRQAHIDTVNSNIACYGDLNSSLRQKVQNSHRLIDMLNRRADSLQASIQHTQGSLMSLEAAHRAKDPQIQLVQWRMEQRERRPLREQVRDHTEVTLEQEKDLLCETQRKLSEAMRRTKAMIGELETKLAEVRHDLDHKNQALGVDETCLRTAQRSYQLVVERIRPQSSPGSRSARGGARGAHGPSPLQETQRNELYRQQEAVRSNQGAASKEEAAKALRDENKQIISRCQKAADDAASRSEKALQERISEAQQVRRRLEGELRETNGKIDDTKHTMSETRAQIKSLEEPMDMTTTCSSYRKQRATREHIRDPVTSMIGEHQKTIVRAHQDLVGHHENEKSHLQDLNERKERLKDDLRDKTAALHIDLNCLAHESTYRNGKHQPFLSKTKLTRATLVDSSFVPMPGVGFPVYPMTAR</sequence>
<protein>
    <recommendedName>
        <fullName evidence="12">Tektin</fullName>
    </recommendedName>
</protein>
<evidence type="ECO:0000313" key="11">
    <source>
        <dbReference type="EMBL" id="CAD9182443.1"/>
    </source>
</evidence>
<dbReference type="PANTHER" id="PTHR19960:SF25">
    <property type="entry name" value="TEKTIN-1"/>
    <property type="match status" value="1"/>
</dbReference>
<accession>A0A7S1WQU2</accession>
<evidence type="ECO:0008006" key="12">
    <source>
        <dbReference type="Google" id="ProtNLM"/>
    </source>
</evidence>
<dbReference type="GO" id="GO:0005634">
    <property type="term" value="C:nucleus"/>
    <property type="evidence" value="ECO:0007669"/>
    <property type="project" value="TreeGrafter"/>
</dbReference>
<evidence type="ECO:0000256" key="9">
    <source>
        <dbReference type="SAM" id="Coils"/>
    </source>
</evidence>
<keyword evidence="6" id="KW-0969">Cilium</keyword>
<dbReference type="InterPro" id="IPR048256">
    <property type="entry name" value="Tektin-like"/>
</dbReference>
<reference evidence="11" key="1">
    <citation type="submission" date="2021-01" db="EMBL/GenBank/DDBJ databases">
        <authorList>
            <person name="Corre E."/>
            <person name="Pelletier E."/>
            <person name="Niang G."/>
            <person name="Scheremetjew M."/>
            <person name="Finn R."/>
            <person name="Kale V."/>
            <person name="Holt S."/>
            <person name="Cochrane G."/>
            <person name="Meng A."/>
            <person name="Brown T."/>
            <person name="Cohen L."/>
        </authorList>
    </citation>
    <scope>NUCLEOTIDE SEQUENCE</scope>
    <source>
        <strain evidence="11">OF101</strain>
    </source>
</reference>